<feature type="transmembrane region" description="Helical" evidence="2">
    <location>
        <begin position="350"/>
        <end position="372"/>
    </location>
</feature>
<keyword evidence="1 2" id="KW-0472">Membrane</keyword>
<organism evidence="3">
    <name type="scientific">uncultured Desulfovibrio sp</name>
    <dbReference type="NCBI Taxonomy" id="167968"/>
    <lineage>
        <taxon>Bacteria</taxon>
        <taxon>Pseudomonadati</taxon>
        <taxon>Thermodesulfobacteriota</taxon>
        <taxon>Desulfovibrionia</taxon>
        <taxon>Desulfovibrionales</taxon>
        <taxon>Desulfovibrionaceae</taxon>
        <taxon>Desulfovibrio</taxon>
        <taxon>environmental samples</taxon>
    </lineage>
</organism>
<evidence type="ECO:0000256" key="2">
    <source>
        <dbReference type="SAM" id="Phobius"/>
    </source>
</evidence>
<keyword evidence="1" id="KW-0769">Symport</keyword>
<feature type="transmembrane region" description="Helical" evidence="2">
    <location>
        <begin position="25"/>
        <end position="42"/>
    </location>
</feature>
<dbReference type="PANTHER" id="PTHR40033:SF1">
    <property type="entry name" value="CITRATE-SODIUM SYMPORTER"/>
    <property type="match status" value="1"/>
</dbReference>
<reference evidence="3" key="1">
    <citation type="submission" date="2016-08" db="EMBL/GenBank/DDBJ databases">
        <authorList>
            <person name="Seilhamer J.J."/>
        </authorList>
    </citation>
    <scope>NUCLEOTIDE SEQUENCE</scope>
    <source>
        <strain evidence="3">86-1</strain>
    </source>
</reference>
<dbReference type="Pfam" id="PF03390">
    <property type="entry name" value="2HCT"/>
    <property type="match status" value="1"/>
</dbReference>
<dbReference type="GO" id="GO:0008514">
    <property type="term" value="F:organic anion transmembrane transporter activity"/>
    <property type="evidence" value="ECO:0007669"/>
    <property type="project" value="InterPro"/>
</dbReference>
<feature type="transmembrane region" description="Helical" evidence="2">
    <location>
        <begin position="49"/>
        <end position="69"/>
    </location>
</feature>
<dbReference type="PIRSF" id="PIRSF005348">
    <property type="entry name" value="YxkH"/>
    <property type="match status" value="1"/>
</dbReference>
<keyword evidence="2" id="KW-0812">Transmembrane</keyword>
<feature type="transmembrane region" description="Helical" evidence="2">
    <location>
        <begin position="417"/>
        <end position="438"/>
    </location>
</feature>
<feature type="transmembrane region" description="Helical" evidence="2">
    <location>
        <begin position="75"/>
        <end position="95"/>
    </location>
</feature>
<dbReference type="GO" id="GO:0015293">
    <property type="term" value="F:symporter activity"/>
    <property type="evidence" value="ECO:0007669"/>
    <property type="project" value="UniProtKB-UniRule"/>
</dbReference>
<evidence type="ECO:0000256" key="1">
    <source>
        <dbReference type="PIRNR" id="PIRNR005348"/>
    </source>
</evidence>
<sequence length="440" mass="46474">MQRAETTSGGLLGKFCSFKIGPVPLPLYICFAIIIFAASYYGKLPKDMIGGFAVTLVLGILLGDMGLRIPVLKDIGGPAILSIFIPSVLVYYSLLDGPAKEAIMHFTAGKNGGANFLYFYIACLVTGSILGMLRQVLIQGFLRMFVPLILGTIACCLIGTAVGTLLGHGLFETFFYIVVPIISGGVGEGILPLSAGYAEIQGTDPGSFIAMVAPAAMLGNVTAIICAGILKRYAVKNPHQTGNGKLVRVGDDNLNLTKEEEPIDVTILGMGLLTACCFYLFGLLVNLVIPIPAPIIMILSAAIAKATGIMPKVAEKAAYQFYLFVSKNLTWALLVGVGVCYTPWKDVVAVIQPSYIITVVCTVLAMVGTGFFSAKYLNMYPVEAALVTACHSGLGGTGDVAILSASGRMELMPFAQISTRIGGAAMVVMAVILMRMFYVG</sequence>
<accession>A0A212L0M2</accession>
<name>A0A212L0M2_9BACT</name>
<dbReference type="AlphaFoldDB" id="A0A212L0M2"/>
<feature type="transmembrane region" description="Helical" evidence="2">
    <location>
        <begin position="207"/>
        <end position="230"/>
    </location>
</feature>
<dbReference type="PANTHER" id="PTHR40033">
    <property type="entry name" value="NA(+)-MALATE SYMPORTER"/>
    <property type="match status" value="1"/>
</dbReference>
<dbReference type="RefSeq" id="WP_179979631.1">
    <property type="nucleotide sequence ID" value="NZ_LT608333.1"/>
</dbReference>
<gene>
    <name evidence="3" type="primary">maeN</name>
    <name evidence="3" type="ORF">KL86DES1_10855</name>
</gene>
<evidence type="ECO:0000313" key="3">
    <source>
        <dbReference type="EMBL" id="SCM71085.1"/>
    </source>
</evidence>
<feature type="transmembrane region" description="Helical" evidence="2">
    <location>
        <begin position="174"/>
        <end position="195"/>
    </location>
</feature>
<protein>
    <submittedName>
        <fullName evidence="3">Na(+)-malate symporter</fullName>
    </submittedName>
</protein>
<dbReference type="GO" id="GO:0005886">
    <property type="term" value="C:plasma membrane"/>
    <property type="evidence" value="ECO:0007669"/>
    <property type="project" value="UniProtKB-UniRule"/>
</dbReference>
<feature type="transmembrane region" description="Helical" evidence="2">
    <location>
        <begin position="321"/>
        <end position="344"/>
    </location>
</feature>
<feature type="transmembrane region" description="Helical" evidence="2">
    <location>
        <begin position="144"/>
        <end position="167"/>
    </location>
</feature>
<proteinExistence type="inferred from homology"/>
<feature type="transmembrane region" description="Helical" evidence="2">
    <location>
        <begin position="116"/>
        <end position="138"/>
    </location>
</feature>
<dbReference type="InterPro" id="IPR004679">
    <property type="entry name" value="2-OHcarboxylate_transport"/>
</dbReference>
<dbReference type="EMBL" id="FMJC01000001">
    <property type="protein sequence ID" value="SCM71085.1"/>
    <property type="molecule type" value="Genomic_DNA"/>
</dbReference>
<keyword evidence="1" id="KW-0813">Transport</keyword>
<keyword evidence="2" id="KW-1133">Transmembrane helix</keyword>
<comment type="similarity">
    <text evidence="1">Belongs to the 2-hydroxycarboxylate transporter (2-HCT) (TC 2.A.24) family.</text>
</comment>